<evidence type="ECO:0000313" key="1">
    <source>
        <dbReference type="EMBL" id="XCH40462.1"/>
    </source>
</evidence>
<sequence>MDMIETFNHSENGIDFTVNVVCYNEFGLFADLWEMTDDHKGGVTVQNPNHHRNGYKYAIPLQYSLKERIADLIAKGDDNPSANAYQAAQEALERDLDACDYGFRVTATANGITLLDDHPCGCSFDYSYMDDQQLIDVAKEVYRGNGIDGEALEDAKKAGAEILANVSGLENILKSA</sequence>
<reference evidence="1" key="1">
    <citation type="submission" date="2024-05" db="EMBL/GenBank/DDBJ databases">
        <authorList>
            <person name="Mugo M.M."/>
            <person name="Musyoki A.M."/>
            <person name="Makumi A.M."/>
            <person name="Mutai I."/>
            <person name="Drechsel O."/>
            <person name="Kering K.K."/>
            <person name="Muturi P."/>
            <person name="Mbae C.K."/>
            <person name="Kariuki S.M."/>
        </authorList>
    </citation>
    <scope>NUCLEOTIDE SEQUENCE</scope>
</reference>
<proteinExistence type="predicted"/>
<organism evidence="1">
    <name type="scientific">Salmonella phage vB_SEnST11_KE23</name>
    <dbReference type="NCBI Taxonomy" id="3161174"/>
    <lineage>
        <taxon>Viruses</taxon>
        <taxon>Duplodnaviria</taxon>
        <taxon>Heunggongvirae</taxon>
        <taxon>Uroviricota</taxon>
        <taxon>Caudoviricetes</taxon>
        <taxon>Vequintavirinae</taxon>
        <taxon>Seunavirus</taxon>
    </lineage>
</organism>
<gene>
    <name evidence="1" type="ORF">YRYPWZST_CDS0061</name>
</gene>
<protein>
    <submittedName>
        <fullName evidence="1">Uncharacterized protein</fullName>
    </submittedName>
</protein>
<name>A0AAU8GFZ1_9CAUD</name>
<dbReference type="EMBL" id="PP856722">
    <property type="protein sequence ID" value="XCH40462.1"/>
    <property type="molecule type" value="Genomic_DNA"/>
</dbReference>
<accession>A0AAU8GFZ1</accession>